<organism evidence="1 2">
    <name type="scientific">Crocuta crocuta</name>
    <name type="common">Spotted hyena</name>
    <dbReference type="NCBI Taxonomy" id="9678"/>
    <lineage>
        <taxon>Eukaryota</taxon>
        <taxon>Metazoa</taxon>
        <taxon>Chordata</taxon>
        <taxon>Craniata</taxon>
        <taxon>Vertebrata</taxon>
        <taxon>Euteleostomi</taxon>
        <taxon>Mammalia</taxon>
        <taxon>Eutheria</taxon>
        <taxon>Laurasiatheria</taxon>
        <taxon>Carnivora</taxon>
        <taxon>Feliformia</taxon>
        <taxon>Hyaenidae</taxon>
        <taxon>Crocuta</taxon>
    </lineage>
</organism>
<dbReference type="Proteomes" id="UP000475037">
    <property type="component" value="Unassembled WGS sequence"/>
</dbReference>
<proteinExistence type="predicted"/>
<dbReference type="AlphaFoldDB" id="A0A6G1BBV7"/>
<dbReference type="EMBL" id="VOAJ01001444">
    <property type="protein sequence ID" value="KAF0885013.1"/>
    <property type="molecule type" value="Genomic_DNA"/>
</dbReference>
<comment type="caution">
    <text evidence="1">The sequence shown here is derived from an EMBL/GenBank/DDBJ whole genome shotgun (WGS) entry which is preliminary data.</text>
</comment>
<sequence length="136" mass="15725">CFKACKLVQPLWKTVWRFLKKLKIELSYDLAIAVLGIYPKDTKMLIHGAPGGTCTQMLIAALAIIAKLLLESKCPLTDEWIKKMWYIYIMKSCLAIKKNEILPFATMWMKLECIMLSEISQSEKEKSHVTLLMWNL</sequence>
<reference evidence="1 2" key="1">
    <citation type="submission" date="2019-11" db="EMBL/GenBank/DDBJ databases">
        <authorList>
            <person name="Yang C."/>
            <person name="Li F."/>
        </authorList>
    </citation>
    <scope>NUCLEOTIDE SEQUENCE [LARGE SCALE GENOMIC DNA]</scope>
    <source>
        <strain evidence="1">KB4526</strain>
        <tissue evidence="1">Muscle</tissue>
    </source>
</reference>
<keyword evidence="2" id="KW-1185">Reference proteome</keyword>
<protein>
    <submittedName>
        <fullName evidence="1">LORF2 protein</fullName>
    </submittedName>
</protein>
<gene>
    <name evidence="1" type="primary">Pol_101</name>
    <name evidence="1" type="ORF">FOF47_R06050</name>
</gene>
<accession>A0A6G1BBV7</accession>
<feature type="non-terminal residue" evidence="1">
    <location>
        <position position="1"/>
    </location>
</feature>
<name>A0A6G1BBV7_CROCR</name>
<evidence type="ECO:0000313" key="2">
    <source>
        <dbReference type="Proteomes" id="UP000475037"/>
    </source>
</evidence>
<feature type="non-terminal residue" evidence="1">
    <location>
        <position position="136"/>
    </location>
</feature>
<evidence type="ECO:0000313" key="1">
    <source>
        <dbReference type="EMBL" id="KAF0885013.1"/>
    </source>
</evidence>